<comment type="caution">
    <text evidence="1">The sequence shown here is derived from an EMBL/GenBank/DDBJ whole genome shotgun (WGS) entry which is preliminary data.</text>
</comment>
<accession>A0A2J9PKG3</accession>
<evidence type="ECO:0000313" key="2">
    <source>
        <dbReference type="Proteomes" id="UP000192813"/>
    </source>
</evidence>
<reference evidence="2" key="1">
    <citation type="submission" date="2017-12" db="EMBL/GenBank/DDBJ databases">
        <title>FDA dAtabase for Regulatory Grade micrObial Sequences (FDA-ARGOS): Supporting development and validation of Infectious Disease Dx tests.</title>
        <authorList>
            <person name="Hoffmann M."/>
            <person name="Allard M."/>
            <person name="Evans P."/>
            <person name="Brown E."/>
            <person name="Tallon L."/>
            <person name="Sadzewicz L."/>
            <person name="Sengamalay N."/>
            <person name="Ott S."/>
            <person name="Godinez A."/>
            <person name="Nagaraj S."/>
            <person name="Vavikolanu K."/>
            <person name="Aluvathingal J."/>
            <person name="Nadendla S."/>
            <person name="Sichtig H."/>
        </authorList>
    </citation>
    <scope>NUCLEOTIDE SEQUENCE [LARGE SCALE GENOMIC DNA]</scope>
    <source>
        <strain evidence="2">FDAARGOS_249</strain>
    </source>
</reference>
<organism evidence="1 2">
    <name type="scientific">Aerococcus viridans</name>
    <dbReference type="NCBI Taxonomy" id="1377"/>
    <lineage>
        <taxon>Bacteria</taxon>
        <taxon>Bacillati</taxon>
        <taxon>Bacillota</taxon>
        <taxon>Bacilli</taxon>
        <taxon>Lactobacillales</taxon>
        <taxon>Aerococcaceae</taxon>
        <taxon>Aerococcus</taxon>
    </lineage>
</organism>
<name>A0A2J9PKG3_9LACT</name>
<dbReference type="Proteomes" id="UP000192813">
    <property type="component" value="Unassembled WGS sequence"/>
</dbReference>
<protein>
    <submittedName>
        <fullName evidence="1">Uncharacterized protein</fullName>
    </submittedName>
</protein>
<proteinExistence type="predicted"/>
<dbReference type="AlphaFoldDB" id="A0A2J9PKG3"/>
<dbReference type="RefSeq" id="WP_083067619.1">
    <property type="nucleotide sequence ID" value="NZ_NBTM02000001.1"/>
</dbReference>
<sequence length="65" mass="7578">MEKFLILKGFYDTQDKLKSGEHKKGRHYTVDGDFSVYPATKREVDPERLAFLQNEGFVAKEPIEE</sequence>
<dbReference type="EMBL" id="NBTM02000001">
    <property type="protein sequence ID" value="PNL90843.1"/>
    <property type="molecule type" value="Genomic_DNA"/>
</dbReference>
<gene>
    <name evidence="1" type="ORF">A6J77_000595</name>
</gene>
<evidence type="ECO:0000313" key="1">
    <source>
        <dbReference type="EMBL" id="PNL90843.1"/>
    </source>
</evidence>